<dbReference type="Pfam" id="PF00929">
    <property type="entry name" value="RNase_T"/>
    <property type="match status" value="1"/>
</dbReference>
<dbReference type="HOGENOM" id="CLU_047806_7_2_11"/>
<dbReference type="PANTHER" id="PTHR30231:SF4">
    <property type="entry name" value="PROTEIN NEN2"/>
    <property type="match status" value="1"/>
</dbReference>
<dbReference type="GO" id="GO:0006260">
    <property type="term" value="P:DNA replication"/>
    <property type="evidence" value="ECO:0007669"/>
    <property type="project" value="InterPro"/>
</dbReference>
<keyword evidence="2" id="KW-0378">Hydrolase</keyword>
<evidence type="ECO:0000256" key="2">
    <source>
        <dbReference type="ARBA" id="ARBA00022801"/>
    </source>
</evidence>
<keyword evidence="3" id="KW-0269">Exonuclease</keyword>
<evidence type="ECO:0000313" key="6">
    <source>
        <dbReference type="Proteomes" id="UP000014809"/>
    </source>
</evidence>
<dbReference type="InterPro" id="IPR012337">
    <property type="entry name" value="RNaseH-like_sf"/>
</dbReference>
<dbReference type="CDD" id="cd06127">
    <property type="entry name" value="DEDDh"/>
    <property type="match status" value="1"/>
</dbReference>
<gene>
    <name evidence="5" type="ORF">A606_04535</name>
</gene>
<dbReference type="Proteomes" id="UP000014809">
    <property type="component" value="Chromosome"/>
</dbReference>
<sequence>MTPEPDVHTAVRRDVARSLASCVIVDCETTGLDPDHDRIIDVAVLRVRRGRPVALFHRRVRPGIPVPAPIAEMTGITDAQAFGAPSVDEILPDLVSFLGEDTLVGHNVAFDIAFIDAAVTASGSLPRPPVASLCTAESARALIPRHKVGRYRLGTLADVLGLEHRPRHRSVEDVFATFDLLGYLDRVNSARAGN</sequence>
<keyword evidence="1" id="KW-0540">Nuclease</keyword>
<organism evidence="5 6">
    <name type="scientific">Corynebacterium terpenotabidum Y-11</name>
    <dbReference type="NCBI Taxonomy" id="1200352"/>
    <lineage>
        <taxon>Bacteria</taxon>
        <taxon>Bacillati</taxon>
        <taxon>Actinomycetota</taxon>
        <taxon>Actinomycetes</taxon>
        <taxon>Mycobacteriales</taxon>
        <taxon>Corynebacteriaceae</taxon>
        <taxon>Corynebacterium</taxon>
    </lineage>
</organism>
<accession>S4XDD1</accession>
<dbReference type="GO" id="GO:0003677">
    <property type="term" value="F:DNA binding"/>
    <property type="evidence" value="ECO:0007669"/>
    <property type="project" value="InterPro"/>
</dbReference>
<evidence type="ECO:0000256" key="3">
    <source>
        <dbReference type="ARBA" id="ARBA00022839"/>
    </source>
</evidence>
<keyword evidence="6" id="KW-1185">Reference proteome</keyword>
<dbReference type="Gene3D" id="3.30.420.10">
    <property type="entry name" value="Ribonuclease H-like superfamily/Ribonuclease H"/>
    <property type="match status" value="1"/>
</dbReference>
<dbReference type="eggNOG" id="COG0847">
    <property type="taxonomic scope" value="Bacteria"/>
</dbReference>
<dbReference type="GO" id="GO:0003887">
    <property type="term" value="F:DNA-directed DNA polymerase activity"/>
    <property type="evidence" value="ECO:0007669"/>
    <property type="project" value="InterPro"/>
</dbReference>
<dbReference type="STRING" id="1200352.A606_04535"/>
<evidence type="ECO:0000313" key="5">
    <source>
        <dbReference type="EMBL" id="AGP30556.1"/>
    </source>
</evidence>
<feature type="domain" description="Exonuclease" evidence="4">
    <location>
        <begin position="21"/>
        <end position="190"/>
    </location>
</feature>
<dbReference type="SUPFAM" id="SSF53098">
    <property type="entry name" value="Ribonuclease H-like"/>
    <property type="match status" value="1"/>
</dbReference>
<dbReference type="NCBIfam" id="TIGR00573">
    <property type="entry name" value="dnaq"/>
    <property type="match status" value="1"/>
</dbReference>
<dbReference type="PATRIC" id="fig|1200352.3.peg.917"/>
<dbReference type="FunFam" id="3.30.420.10:FF:000045">
    <property type="entry name" value="3'-5' exonuclease DinG"/>
    <property type="match status" value="1"/>
</dbReference>
<dbReference type="InterPro" id="IPR036397">
    <property type="entry name" value="RNaseH_sf"/>
</dbReference>
<dbReference type="SMART" id="SM00479">
    <property type="entry name" value="EXOIII"/>
    <property type="match status" value="1"/>
</dbReference>
<dbReference type="GO" id="GO:0008408">
    <property type="term" value="F:3'-5' exonuclease activity"/>
    <property type="evidence" value="ECO:0007669"/>
    <property type="project" value="TreeGrafter"/>
</dbReference>
<dbReference type="GO" id="GO:0005829">
    <property type="term" value="C:cytosol"/>
    <property type="evidence" value="ECO:0007669"/>
    <property type="project" value="TreeGrafter"/>
</dbReference>
<dbReference type="KEGG" id="cter:A606_04535"/>
<dbReference type="PANTHER" id="PTHR30231">
    <property type="entry name" value="DNA POLYMERASE III SUBUNIT EPSILON"/>
    <property type="match status" value="1"/>
</dbReference>
<dbReference type="AlphaFoldDB" id="S4XDD1"/>
<name>S4XDD1_9CORY</name>
<dbReference type="EMBL" id="CP003696">
    <property type="protein sequence ID" value="AGP30556.1"/>
    <property type="molecule type" value="Genomic_DNA"/>
</dbReference>
<evidence type="ECO:0000259" key="4">
    <source>
        <dbReference type="SMART" id="SM00479"/>
    </source>
</evidence>
<reference evidence="5 6" key="1">
    <citation type="submission" date="2012-06" db="EMBL/GenBank/DDBJ databases">
        <title>Complete genome sequence of Corynebacterium terpenotabidum Y-11 (=DSM 44721).</title>
        <authorList>
            <person name="Ruckert C."/>
            <person name="Albersmeier A."/>
            <person name="Al-Dilaimi A."/>
            <person name="Szczepanowski R."/>
            <person name="Kalinowski J."/>
        </authorList>
    </citation>
    <scope>NUCLEOTIDE SEQUENCE [LARGE SCALE GENOMIC DNA]</scope>
    <source>
        <strain evidence="5 6">Y-11</strain>
    </source>
</reference>
<dbReference type="InterPro" id="IPR013520">
    <property type="entry name" value="Ribonucl_H"/>
</dbReference>
<dbReference type="InterPro" id="IPR006054">
    <property type="entry name" value="DnaQ"/>
</dbReference>
<evidence type="ECO:0000256" key="1">
    <source>
        <dbReference type="ARBA" id="ARBA00022722"/>
    </source>
</evidence>
<protein>
    <recommendedName>
        <fullName evidence="4">Exonuclease domain-containing protein</fullName>
    </recommendedName>
</protein>
<dbReference type="RefSeq" id="WP_020440918.1">
    <property type="nucleotide sequence ID" value="NC_021663.1"/>
</dbReference>
<proteinExistence type="predicted"/>